<dbReference type="RefSeq" id="XP_013241961.1">
    <property type="nucleotide sequence ID" value="XM_013386507.1"/>
</dbReference>
<accession>A0A066VUC8</accession>
<comment type="caution">
    <text evidence="2">The sequence shown here is derived from an EMBL/GenBank/DDBJ whole genome shotgun (WGS) entry which is preliminary data.</text>
</comment>
<evidence type="ECO:0000313" key="2">
    <source>
        <dbReference type="EMBL" id="KDN42180.1"/>
    </source>
</evidence>
<dbReference type="EMBL" id="JMSN01000072">
    <property type="protein sequence ID" value="KDN42180.1"/>
    <property type="molecule type" value="Genomic_DNA"/>
</dbReference>
<dbReference type="OrthoDB" id="10002170at2759"/>
<dbReference type="SUPFAM" id="SSF53032">
    <property type="entry name" value="tRNA-intron endonuclease catalytic domain-like"/>
    <property type="match status" value="1"/>
</dbReference>
<keyword evidence="3" id="KW-1185">Reference proteome</keyword>
<evidence type="ECO:0000256" key="1">
    <source>
        <dbReference type="SAM" id="MobiDB-lite"/>
    </source>
</evidence>
<dbReference type="STRING" id="1037660.A0A066VUC8"/>
<dbReference type="InterPro" id="IPR011856">
    <property type="entry name" value="tRNA_endonuc-like_dom_sf"/>
</dbReference>
<dbReference type="InterPro" id="IPR036167">
    <property type="entry name" value="tRNA_intron_Endo_cat-like_sf"/>
</dbReference>
<proteinExistence type="predicted"/>
<protein>
    <submittedName>
        <fullName evidence="2">Uncharacterized protein</fullName>
    </submittedName>
</protein>
<dbReference type="InParanoid" id="A0A066VUC8"/>
<dbReference type="Proteomes" id="UP000027361">
    <property type="component" value="Unassembled WGS sequence"/>
</dbReference>
<evidence type="ECO:0000313" key="3">
    <source>
        <dbReference type="Proteomes" id="UP000027361"/>
    </source>
</evidence>
<sequence>MSDSMSRPQVGFTGAKSHPLYQEIGHVCERYRRQAAAFFQAYADLKYAAEWAELEPVELPEDASATPNNGSEGHTEAAPCRHSRWALIRGKRRGKNVAEYVVPCSLADTLNVESFTQIFQVVYYQLAKGLVKPIN</sequence>
<dbReference type="HOGENOM" id="CLU_121521_0_0_1"/>
<gene>
    <name evidence="2" type="ORF">K437DRAFT_166073</name>
</gene>
<dbReference type="AlphaFoldDB" id="A0A066VUC8"/>
<dbReference type="GO" id="GO:0006388">
    <property type="term" value="P:tRNA splicing, via endonucleolytic cleavage and ligation"/>
    <property type="evidence" value="ECO:0007669"/>
    <property type="project" value="InterPro"/>
</dbReference>
<dbReference type="GO" id="GO:0003676">
    <property type="term" value="F:nucleic acid binding"/>
    <property type="evidence" value="ECO:0007669"/>
    <property type="project" value="InterPro"/>
</dbReference>
<dbReference type="Gene3D" id="3.40.1350.10">
    <property type="match status" value="1"/>
</dbReference>
<reference evidence="2 3" key="1">
    <citation type="submission" date="2014-05" db="EMBL/GenBank/DDBJ databases">
        <title>Draft genome sequence of a rare smut relative, Tilletiaria anomala UBC 951.</title>
        <authorList>
            <consortium name="DOE Joint Genome Institute"/>
            <person name="Toome M."/>
            <person name="Kuo A."/>
            <person name="Henrissat B."/>
            <person name="Lipzen A."/>
            <person name="Tritt A."/>
            <person name="Yoshinaga Y."/>
            <person name="Zane M."/>
            <person name="Barry K."/>
            <person name="Grigoriev I.V."/>
            <person name="Spatafora J.W."/>
            <person name="Aimea M.C."/>
        </authorList>
    </citation>
    <scope>NUCLEOTIDE SEQUENCE [LARGE SCALE GENOMIC DNA]</scope>
    <source>
        <strain evidence="2 3">UBC 951</strain>
    </source>
</reference>
<feature type="region of interest" description="Disordered" evidence="1">
    <location>
        <begin position="58"/>
        <end position="78"/>
    </location>
</feature>
<name>A0A066VUC8_TILAU</name>
<dbReference type="OMA" id="STDWIRT"/>
<dbReference type="GO" id="GO:0005634">
    <property type="term" value="C:nucleus"/>
    <property type="evidence" value="ECO:0007669"/>
    <property type="project" value="UniProtKB-ARBA"/>
</dbReference>
<dbReference type="GeneID" id="25261783"/>
<organism evidence="2 3">
    <name type="scientific">Tilletiaria anomala (strain ATCC 24038 / CBS 436.72 / UBC 951)</name>
    <dbReference type="NCBI Taxonomy" id="1037660"/>
    <lineage>
        <taxon>Eukaryota</taxon>
        <taxon>Fungi</taxon>
        <taxon>Dikarya</taxon>
        <taxon>Basidiomycota</taxon>
        <taxon>Ustilaginomycotina</taxon>
        <taxon>Exobasidiomycetes</taxon>
        <taxon>Georgefischeriales</taxon>
        <taxon>Tilletiariaceae</taxon>
        <taxon>Tilletiaria</taxon>
    </lineage>
</organism>